<keyword evidence="1" id="KW-0472">Membrane</keyword>
<sequence>MGGDANFGPWWGSGGSGHYSWYQSEESTEICKELITIAVPKEGLFHARFCCGATSDLEVCYWLGWCVLEGFSQSGALVVLVEILPGPACVASAVLLVAVFSLMVRVVWSFGLCILVKVLPRIALRRFWWRFFPGVLRVCFGPPLRCSCGSKCAVWLGCVLVRFSQDSSWHFLVEVLPKSAWALSVKVLCPWPCVWLPRWPACLVSRFQVSRLRWWDCVSPWLGWFASFFVPHVLLQIVVW</sequence>
<protein>
    <submittedName>
        <fullName evidence="2">Uncharacterized protein</fullName>
    </submittedName>
</protein>
<evidence type="ECO:0000256" key="1">
    <source>
        <dbReference type="SAM" id="Phobius"/>
    </source>
</evidence>
<dbReference type="Proteomes" id="UP000652761">
    <property type="component" value="Unassembled WGS sequence"/>
</dbReference>
<dbReference type="EMBL" id="NMUH01004365">
    <property type="protein sequence ID" value="MQM09400.1"/>
    <property type="molecule type" value="Genomic_DNA"/>
</dbReference>
<proteinExistence type="predicted"/>
<gene>
    <name evidence="2" type="ORF">Taro_042269</name>
</gene>
<comment type="caution">
    <text evidence="2">The sequence shown here is derived from an EMBL/GenBank/DDBJ whole genome shotgun (WGS) entry which is preliminary data.</text>
</comment>
<dbReference type="AlphaFoldDB" id="A0A843X291"/>
<evidence type="ECO:0000313" key="2">
    <source>
        <dbReference type="EMBL" id="MQM09400.1"/>
    </source>
</evidence>
<keyword evidence="3" id="KW-1185">Reference proteome</keyword>
<accession>A0A843X291</accession>
<organism evidence="2 3">
    <name type="scientific">Colocasia esculenta</name>
    <name type="common">Wild taro</name>
    <name type="synonym">Arum esculentum</name>
    <dbReference type="NCBI Taxonomy" id="4460"/>
    <lineage>
        <taxon>Eukaryota</taxon>
        <taxon>Viridiplantae</taxon>
        <taxon>Streptophyta</taxon>
        <taxon>Embryophyta</taxon>
        <taxon>Tracheophyta</taxon>
        <taxon>Spermatophyta</taxon>
        <taxon>Magnoliopsida</taxon>
        <taxon>Liliopsida</taxon>
        <taxon>Araceae</taxon>
        <taxon>Aroideae</taxon>
        <taxon>Colocasieae</taxon>
        <taxon>Colocasia</taxon>
    </lineage>
</organism>
<keyword evidence="1" id="KW-0812">Transmembrane</keyword>
<feature type="transmembrane region" description="Helical" evidence="1">
    <location>
        <begin position="221"/>
        <end position="239"/>
    </location>
</feature>
<keyword evidence="1" id="KW-1133">Transmembrane helix</keyword>
<evidence type="ECO:0000313" key="3">
    <source>
        <dbReference type="Proteomes" id="UP000652761"/>
    </source>
</evidence>
<reference evidence="2" key="1">
    <citation type="submission" date="2017-07" db="EMBL/GenBank/DDBJ databases">
        <title>Taro Niue Genome Assembly and Annotation.</title>
        <authorList>
            <person name="Atibalentja N."/>
            <person name="Keating K."/>
            <person name="Fields C.J."/>
        </authorList>
    </citation>
    <scope>NUCLEOTIDE SEQUENCE</scope>
    <source>
        <strain evidence="2">Niue_2</strain>
        <tissue evidence="2">Leaf</tissue>
    </source>
</reference>
<name>A0A843X291_COLES</name>